<comment type="caution">
    <text evidence="1">The sequence shown here is derived from an EMBL/GenBank/DDBJ whole genome shotgun (WGS) entry which is preliminary data.</text>
</comment>
<keyword evidence="2" id="KW-1185">Reference proteome</keyword>
<evidence type="ECO:0000313" key="1">
    <source>
        <dbReference type="EMBL" id="GFY50362.1"/>
    </source>
</evidence>
<gene>
    <name evidence="1" type="ORF">TNIN_299881</name>
</gene>
<evidence type="ECO:0000313" key="2">
    <source>
        <dbReference type="Proteomes" id="UP000886998"/>
    </source>
</evidence>
<name>A0A8X6XAX3_9ARAC</name>
<organism evidence="1 2">
    <name type="scientific">Trichonephila inaurata madagascariensis</name>
    <dbReference type="NCBI Taxonomy" id="2747483"/>
    <lineage>
        <taxon>Eukaryota</taxon>
        <taxon>Metazoa</taxon>
        <taxon>Ecdysozoa</taxon>
        <taxon>Arthropoda</taxon>
        <taxon>Chelicerata</taxon>
        <taxon>Arachnida</taxon>
        <taxon>Araneae</taxon>
        <taxon>Araneomorphae</taxon>
        <taxon>Entelegynae</taxon>
        <taxon>Araneoidea</taxon>
        <taxon>Nephilidae</taxon>
        <taxon>Trichonephila</taxon>
        <taxon>Trichonephila inaurata</taxon>
    </lineage>
</organism>
<dbReference type="Proteomes" id="UP000886998">
    <property type="component" value="Unassembled WGS sequence"/>
</dbReference>
<sequence length="106" mass="12197">MPRNQVIDAIVNGVEESTERTGPCFSQYCPYGESRPLVDYDTLPGQKRGPPSLKYERTLERFVSFNAFERTIYHLGDDRASVISFLRRENILISAKNFQVFTKDDS</sequence>
<reference evidence="1" key="1">
    <citation type="submission" date="2020-08" db="EMBL/GenBank/DDBJ databases">
        <title>Multicomponent nature underlies the extraordinary mechanical properties of spider dragline silk.</title>
        <authorList>
            <person name="Kono N."/>
            <person name="Nakamura H."/>
            <person name="Mori M."/>
            <person name="Yoshida Y."/>
            <person name="Ohtoshi R."/>
            <person name="Malay A.D."/>
            <person name="Moran D.A.P."/>
            <person name="Tomita M."/>
            <person name="Numata K."/>
            <person name="Arakawa K."/>
        </authorList>
    </citation>
    <scope>NUCLEOTIDE SEQUENCE</scope>
</reference>
<dbReference type="AlphaFoldDB" id="A0A8X6XAX3"/>
<accession>A0A8X6XAX3</accession>
<proteinExistence type="predicted"/>
<dbReference type="EMBL" id="BMAV01007432">
    <property type="protein sequence ID" value="GFY50362.1"/>
    <property type="molecule type" value="Genomic_DNA"/>
</dbReference>
<protein>
    <submittedName>
        <fullName evidence="1">Uncharacterized protein</fullName>
    </submittedName>
</protein>